<feature type="non-terminal residue" evidence="3">
    <location>
        <position position="272"/>
    </location>
</feature>
<evidence type="ECO:0000313" key="4">
    <source>
        <dbReference type="Proteomes" id="UP001295444"/>
    </source>
</evidence>
<feature type="compositionally biased region" description="Gly residues" evidence="2">
    <location>
        <begin position="261"/>
        <end position="272"/>
    </location>
</feature>
<dbReference type="Proteomes" id="UP001295444">
    <property type="component" value="Chromosome 04"/>
</dbReference>
<proteinExistence type="predicted"/>
<dbReference type="InterPro" id="IPR004244">
    <property type="entry name" value="Transposase_22"/>
</dbReference>
<feature type="region of interest" description="Disordered" evidence="2">
    <location>
        <begin position="1"/>
        <end position="65"/>
    </location>
</feature>
<dbReference type="Gene3D" id="3.30.70.1820">
    <property type="entry name" value="L1 transposable element, RRM domain"/>
    <property type="match status" value="1"/>
</dbReference>
<evidence type="ECO:0000313" key="3">
    <source>
        <dbReference type="EMBL" id="CAH2283058.1"/>
    </source>
</evidence>
<dbReference type="AlphaFoldDB" id="A0AAD1RWY2"/>
<dbReference type="PANTHER" id="PTHR11505">
    <property type="entry name" value="L1 TRANSPOSABLE ELEMENT-RELATED"/>
    <property type="match status" value="1"/>
</dbReference>
<gene>
    <name evidence="3" type="ORF">PECUL_23A003185</name>
</gene>
<feature type="coiled-coil region" evidence="1">
    <location>
        <begin position="133"/>
        <end position="160"/>
    </location>
</feature>
<accession>A0AAD1RWY2</accession>
<protein>
    <submittedName>
        <fullName evidence="3">Uncharacterized protein</fullName>
    </submittedName>
</protein>
<feature type="compositionally biased region" description="Polar residues" evidence="2">
    <location>
        <begin position="13"/>
        <end position="31"/>
    </location>
</feature>
<evidence type="ECO:0000256" key="2">
    <source>
        <dbReference type="SAM" id="MobiDB-lite"/>
    </source>
</evidence>
<dbReference type="EMBL" id="OW240915">
    <property type="protein sequence ID" value="CAH2283058.1"/>
    <property type="molecule type" value="Genomic_DNA"/>
</dbReference>
<feature type="region of interest" description="Disordered" evidence="2">
    <location>
        <begin position="251"/>
        <end position="272"/>
    </location>
</feature>
<keyword evidence="4" id="KW-1185">Reference proteome</keyword>
<feature type="compositionally biased region" description="Polar residues" evidence="2">
    <location>
        <begin position="41"/>
        <end position="53"/>
    </location>
</feature>
<sequence length="272" mass="30468">MVLDHEGLAPSAHNKNSLIPQHTTGNHTFTSHPELRESKMASKTANKQRQKASLQPPDPRWQRSHALPQPCITQAEGDIKLLTADLKHNIRADFQKLATNIKRDVQAIGDQTAHLKDKMEEVIEAHNTMADAYTTFQSQLQQMEKKMVDLEDRAHRNNIMLSGIPEEIKASELKEYVTQLFRALLPEAKKTDLHLDRVHRPAVVPSDMIVRPSTLLHNEGKAHAGSMRPTRPGRSLCRSRTVCGLIPSRKGERSLHHQRLGGSGLGEGGCPW</sequence>
<organism evidence="3 4">
    <name type="scientific">Pelobates cultripes</name>
    <name type="common">Western spadefoot toad</name>
    <dbReference type="NCBI Taxonomy" id="61616"/>
    <lineage>
        <taxon>Eukaryota</taxon>
        <taxon>Metazoa</taxon>
        <taxon>Chordata</taxon>
        <taxon>Craniata</taxon>
        <taxon>Vertebrata</taxon>
        <taxon>Euteleostomi</taxon>
        <taxon>Amphibia</taxon>
        <taxon>Batrachia</taxon>
        <taxon>Anura</taxon>
        <taxon>Pelobatoidea</taxon>
        <taxon>Pelobatidae</taxon>
        <taxon>Pelobates</taxon>
    </lineage>
</organism>
<keyword evidence="1" id="KW-0175">Coiled coil</keyword>
<evidence type="ECO:0000256" key="1">
    <source>
        <dbReference type="SAM" id="Coils"/>
    </source>
</evidence>
<name>A0AAD1RWY2_PELCU</name>
<reference evidence="3" key="1">
    <citation type="submission" date="2022-03" db="EMBL/GenBank/DDBJ databases">
        <authorList>
            <person name="Alioto T."/>
            <person name="Alioto T."/>
            <person name="Gomez Garrido J."/>
        </authorList>
    </citation>
    <scope>NUCLEOTIDE SEQUENCE</scope>
</reference>